<protein>
    <submittedName>
        <fullName evidence="1">Uncharacterized protein</fullName>
    </submittedName>
</protein>
<comment type="caution">
    <text evidence="1">The sequence shown here is derived from an EMBL/GenBank/DDBJ whole genome shotgun (WGS) entry which is preliminary data.</text>
</comment>
<sequence length="322" mass="37490">MAIEASDLKVADILVLKDKVHNFYRHVAVVTHVNKQESIYKIIHWRGVGEPYGITETTLPSAESLAKRNVEFECFRLHNQDQALKTTQILQQWLSWGVPYDKQRFAQAELAINRFFSVSSDLMNNISPKIKEEQFAEKLELHRKEMEQLFIENYMDIVKYAARRDISPVRPKMDGEKQTGFHCLQGILIAFQIPYVQNYVNSVNDQWLSNKYVKTNTSLNDNEPRFENAKQALKENFNQEEFLASFPLAFKLQAKLCSIDTFRHAMLCDDKNITYIGVLNSLKEAEIHPDQEIMAQNCLFFKKQGSLRRDELMHKIVIPSIK</sequence>
<dbReference type="EMBL" id="LYOZ01000003">
    <property type="protein sequence ID" value="OCH98883.1"/>
    <property type="molecule type" value="Genomic_DNA"/>
</dbReference>
<dbReference type="EMBL" id="LNYG01000013">
    <property type="protein sequence ID" value="KTD07166.1"/>
    <property type="molecule type" value="Genomic_DNA"/>
</dbReference>
<dbReference type="AlphaFoldDB" id="A0A0W0UGZ5"/>
<reference evidence="2 4" key="2">
    <citation type="submission" date="2016-05" db="EMBL/GenBank/DDBJ databases">
        <authorList>
            <person name="Prochazka B."/>
            <person name="Indra A."/>
            <person name="Hasenberger P."/>
            <person name="Blaschitz M."/>
            <person name="Wagner L."/>
            <person name="Wewalka G."/>
            <person name="Sorschag S."/>
            <person name="Schmid D."/>
            <person name="Ruppitsch W."/>
        </authorList>
    </citation>
    <scope>NUCLEOTIDE SEQUENCE [LARGE SCALE GENOMIC DNA]</scope>
    <source>
        <strain evidence="2 4">974010_12</strain>
    </source>
</reference>
<proteinExistence type="predicted"/>
<dbReference type="PATRIC" id="fig|455.5.peg.1437"/>
<dbReference type="RefSeq" id="WP_058449377.1">
    <property type="nucleotide sequence ID" value="NZ_CAAAJF010000007.1"/>
</dbReference>
<evidence type="ECO:0000313" key="2">
    <source>
        <dbReference type="EMBL" id="OCH98883.1"/>
    </source>
</evidence>
<dbReference type="Proteomes" id="UP000093336">
    <property type="component" value="Unassembled WGS sequence"/>
</dbReference>
<evidence type="ECO:0000313" key="1">
    <source>
        <dbReference type="EMBL" id="KTD07166.1"/>
    </source>
</evidence>
<gene>
    <name evidence="2" type="ORF">A8135_08970</name>
    <name evidence="1" type="ORF">Ljam_1361</name>
</gene>
<organism evidence="1 3">
    <name type="scientific">Legionella jamestowniensis</name>
    <dbReference type="NCBI Taxonomy" id="455"/>
    <lineage>
        <taxon>Bacteria</taxon>
        <taxon>Pseudomonadati</taxon>
        <taxon>Pseudomonadota</taxon>
        <taxon>Gammaproteobacteria</taxon>
        <taxon>Legionellales</taxon>
        <taxon>Legionellaceae</taxon>
        <taxon>Legionella</taxon>
    </lineage>
</organism>
<accession>A0A0W0UGZ5</accession>
<name>A0A0W0UGZ5_9GAMM</name>
<dbReference type="Proteomes" id="UP000054715">
    <property type="component" value="Unassembled WGS sequence"/>
</dbReference>
<reference evidence="1 3" key="1">
    <citation type="submission" date="2015-11" db="EMBL/GenBank/DDBJ databases">
        <title>Genomic analysis of 38 Legionella species identifies large and diverse effector repertoires.</title>
        <authorList>
            <person name="Burstein D."/>
            <person name="Amaro F."/>
            <person name="Zusman T."/>
            <person name="Lifshitz Z."/>
            <person name="Cohen O."/>
            <person name="Gilbert J.A."/>
            <person name="Pupko T."/>
            <person name="Shuman H.A."/>
            <person name="Segal G."/>
        </authorList>
    </citation>
    <scope>NUCLEOTIDE SEQUENCE [LARGE SCALE GENOMIC DNA]</scope>
    <source>
        <strain evidence="1 3">JA-26-G1-E2</strain>
    </source>
</reference>
<dbReference type="STRING" id="455.Ljam_1361"/>
<keyword evidence="4" id="KW-1185">Reference proteome</keyword>
<evidence type="ECO:0000313" key="3">
    <source>
        <dbReference type="Proteomes" id="UP000054715"/>
    </source>
</evidence>
<evidence type="ECO:0000313" key="4">
    <source>
        <dbReference type="Proteomes" id="UP000093336"/>
    </source>
</evidence>